<sequence length="581" mass="64486">MSTLLPHLPKQRSVRMAFPSSATSPPSPFTLVRSGEKMLPPSPDSSFDEKAARRAQSLGVATRSRLHGERIIARQSPGALLHPEDYVLLAPEPGQRAYDPIPKGFALTLDALEAGLLSLCTPSSVPAFPSGAFPHRRWCRTPGTIWWHSWRSATMPTSPQHSPFSRLASAFPRGPGVTICQPDRGFGLRWSARMIDNTAPALNDDEYRDLRRLKEILPSSRAIRNMTERWLIKAGLSPTPRDMVNLRSVHEGRASSVSSLRPQAEPRISSKDAPVEVETGRPRKKTKTCVAKASDAAAAHLEGATTEPADHAGRSLERGEAGPSRERVGKAPREPSIRELCRLPTALFIRRGLYPDKAWELYTSSFEVLLGKSAKSLLWGQHYAMALMDCVRDTGRVIGHLGDRNVELRREIEEILTGAAPEAVAAAKQHASDLEVEATHLRSELKATEEQNKGLQELLRSTKFEVRLARGETLALNQKLEEVCAKVRAASEALVDEIHQRLEKDRKLIEAYKKSSSFELELTRTGQVTYEYGYRITLAHFRARYLDLEVPGDPFNSFPEDLGVDMPEEVPFDDNVEAPGK</sequence>
<evidence type="ECO:0000256" key="2">
    <source>
        <dbReference type="SAM" id="MobiDB-lite"/>
    </source>
</evidence>
<organism evidence="3 4">
    <name type="scientific">Musa balbisiana</name>
    <name type="common">Banana</name>
    <dbReference type="NCBI Taxonomy" id="52838"/>
    <lineage>
        <taxon>Eukaryota</taxon>
        <taxon>Viridiplantae</taxon>
        <taxon>Streptophyta</taxon>
        <taxon>Embryophyta</taxon>
        <taxon>Tracheophyta</taxon>
        <taxon>Spermatophyta</taxon>
        <taxon>Magnoliopsida</taxon>
        <taxon>Liliopsida</taxon>
        <taxon>Zingiberales</taxon>
        <taxon>Musaceae</taxon>
        <taxon>Musa</taxon>
    </lineage>
</organism>
<gene>
    <name evidence="3" type="ORF">C4D60_Mb05t15030</name>
</gene>
<accession>A0A4S8JW87</accession>
<evidence type="ECO:0000256" key="1">
    <source>
        <dbReference type="SAM" id="Coils"/>
    </source>
</evidence>
<evidence type="ECO:0000313" key="4">
    <source>
        <dbReference type="Proteomes" id="UP000317650"/>
    </source>
</evidence>
<protein>
    <submittedName>
        <fullName evidence="3">Uncharacterized protein</fullName>
    </submittedName>
</protein>
<keyword evidence="1" id="KW-0175">Coiled coil</keyword>
<dbReference type="EMBL" id="PYDT01000003">
    <property type="protein sequence ID" value="THU66522.1"/>
    <property type="molecule type" value="Genomic_DNA"/>
</dbReference>
<feature type="region of interest" description="Disordered" evidence="2">
    <location>
        <begin position="252"/>
        <end position="333"/>
    </location>
</feature>
<feature type="region of interest" description="Disordered" evidence="2">
    <location>
        <begin position="1"/>
        <end position="29"/>
    </location>
</feature>
<feature type="compositionally biased region" description="Basic and acidic residues" evidence="2">
    <location>
        <begin position="268"/>
        <end position="281"/>
    </location>
</feature>
<dbReference type="Proteomes" id="UP000317650">
    <property type="component" value="Chromosome 5"/>
</dbReference>
<keyword evidence="4" id="KW-1185">Reference proteome</keyword>
<evidence type="ECO:0000313" key="3">
    <source>
        <dbReference type="EMBL" id="THU66522.1"/>
    </source>
</evidence>
<feature type="coiled-coil region" evidence="1">
    <location>
        <begin position="424"/>
        <end position="497"/>
    </location>
</feature>
<comment type="caution">
    <text evidence="3">The sequence shown here is derived from an EMBL/GenBank/DDBJ whole genome shotgun (WGS) entry which is preliminary data.</text>
</comment>
<proteinExistence type="predicted"/>
<feature type="compositionally biased region" description="Basic and acidic residues" evidence="2">
    <location>
        <begin position="308"/>
        <end position="333"/>
    </location>
</feature>
<name>A0A4S8JW87_MUSBA</name>
<reference evidence="3 4" key="1">
    <citation type="journal article" date="2019" name="Nat. Plants">
        <title>Genome sequencing of Musa balbisiana reveals subgenome evolution and function divergence in polyploid bananas.</title>
        <authorList>
            <person name="Yao X."/>
        </authorList>
    </citation>
    <scope>NUCLEOTIDE SEQUENCE [LARGE SCALE GENOMIC DNA]</scope>
    <source>
        <strain evidence="4">cv. DH-PKW</strain>
        <tissue evidence="3">Leaves</tissue>
    </source>
</reference>
<dbReference type="AlphaFoldDB" id="A0A4S8JW87"/>